<dbReference type="EMBL" id="ABEU02000003">
    <property type="status" value="NOT_ANNOTATED_CDS"/>
    <property type="molecule type" value="Genomic_DNA"/>
</dbReference>
<reference evidence="2" key="3">
    <citation type="submission" date="2020-12" db="UniProtKB">
        <authorList>
            <consortium name="EnsemblPlants"/>
        </authorList>
    </citation>
    <scope>IDENTIFICATION</scope>
</reference>
<dbReference type="Gramene" id="Pp3c3_19540V3.2">
    <property type="protein sequence ID" value="Pp3c3_19540V3.2"/>
    <property type="gene ID" value="Pp3c3_19540"/>
</dbReference>
<sequence length="403" mass="45602">MMTMDDRGSEQSGKLKEDLRQVSIDQLAELVTDSGVVVMDSPELSMEFQKRGFVTAEGGKDGKIVMQKGEYEAEESDLKRMQSLVVDAYAPYSPRAPRKTHPFAEELERHARVAAPQQIVMQSPSEPEFFRNVEDFITLESAEQEVYADVRLRAAYSRVVGKPYLELHLLLEEVQFGVTQSFNNPNSRGHFVYSVEIKVLPSEKWAHHCTQPSAKPDDMYNLQRHSTLGVSERLSKISLPELSDEEDDGNDGRGQAASLSAGESVKHRWFPAACDPKSTDKAVQWAWKMTAWDDGQPFDEENPTNCCSDAFPELPFRNPEVVRFRDLEEINEATWEVPIDAVKALHGRLDWSFEIKIYTVCLQQKKVLVGKDVVTYRKKADRVASKYKGKTSRSNALIIPSPL</sequence>
<keyword evidence="3" id="KW-1185">Reference proteome</keyword>
<dbReference type="Proteomes" id="UP000006727">
    <property type="component" value="Chromosome 3"/>
</dbReference>
<evidence type="ECO:0000313" key="2">
    <source>
        <dbReference type="EnsemblPlants" id="Pp3c3_19540V3.3"/>
    </source>
</evidence>
<dbReference type="AlphaFoldDB" id="A0A7I4DEX8"/>
<name>A0A7I4DEX8_PHYPA</name>
<dbReference type="GeneID" id="112279791"/>
<dbReference type="Gramene" id="Pp3c3_19540V3.4">
    <property type="protein sequence ID" value="Pp3c3_19540V3.4"/>
    <property type="gene ID" value="Pp3c3_19540"/>
</dbReference>
<feature type="region of interest" description="Disordered" evidence="1">
    <location>
        <begin position="239"/>
        <end position="262"/>
    </location>
</feature>
<reference evidence="2 3" key="1">
    <citation type="journal article" date="2008" name="Science">
        <title>The Physcomitrella genome reveals evolutionary insights into the conquest of land by plants.</title>
        <authorList>
            <person name="Rensing S."/>
            <person name="Lang D."/>
            <person name="Zimmer A."/>
            <person name="Terry A."/>
            <person name="Salamov A."/>
            <person name="Shapiro H."/>
            <person name="Nishiyama T."/>
            <person name="Perroud P.-F."/>
            <person name="Lindquist E."/>
            <person name="Kamisugi Y."/>
            <person name="Tanahashi T."/>
            <person name="Sakakibara K."/>
            <person name="Fujita T."/>
            <person name="Oishi K."/>
            <person name="Shin-I T."/>
            <person name="Kuroki Y."/>
            <person name="Toyoda A."/>
            <person name="Suzuki Y."/>
            <person name="Hashimoto A."/>
            <person name="Yamaguchi K."/>
            <person name="Sugano A."/>
            <person name="Kohara Y."/>
            <person name="Fujiyama A."/>
            <person name="Anterola A."/>
            <person name="Aoki S."/>
            <person name="Ashton N."/>
            <person name="Barbazuk W.B."/>
            <person name="Barker E."/>
            <person name="Bennetzen J."/>
            <person name="Bezanilla M."/>
            <person name="Blankenship R."/>
            <person name="Cho S.H."/>
            <person name="Dutcher S."/>
            <person name="Estelle M."/>
            <person name="Fawcett J.A."/>
            <person name="Gundlach H."/>
            <person name="Hanada K."/>
            <person name="Heyl A."/>
            <person name="Hicks K.A."/>
            <person name="Hugh J."/>
            <person name="Lohr M."/>
            <person name="Mayer K."/>
            <person name="Melkozernov A."/>
            <person name="Murata T."/>
            <person name="Nelson D."/>
            <person name="Pils B."/>
            <person name="Prigge M."/>
            <person name="Reiss B."/>
            <person name="Renner T."/>
            <person name="Rombauts S."/>
            <person name="Rushton P."/>
            <person name="Sanderfoot A."/>
            <person name="Schween G."/>
            <person name="Shiu S.-H."/>
            <person name="Stueber K."/>
            <person name="Theodoulou F.L."/>
            <person name="Tu H."/>
            <person name="Van de Peer Y."/>
            <person name="Verrier P.J."/>
            <person name="Waters E."/>
            <person name="Wood A."/>
            <person name="Yang L."/>
            <person name="Cove D."/>
            <person name="Cuming A."/>
            <person name="Hasebe M."/>
            <person name="Lucas S."/>
            <person name="Mishler D.B."/>
            <person name="Reski R."/>
            <person name="Grigoriev I."/>
            <person name="Quatrano R.S."/>
            <person name="Boore J.L."/>
        </authorList>
    </citation>
    <scope>NUCLEOTIDE SEQUENCE [LARGE SCALE GENOMIC DNA]</scope>
    <source>
        <strain evidence="2 3">cv. Gransden 2004</strain>
    </source>
</reference>
<accession>A0A7I4DEX8</accession>
<gene>
    <name evidence="2" type="primary">LOC112279791</name>
</gene>
<evidence type="ECO:0000256" key="1">
    <source>
        <dbReference type="SAM" id="MobiDB-lite"/>
    </source>
</evidence>
<reference evidence="2 3" key="2">
    <citation type="journal article" date="2018" name="Plant J.">
        <title>The Physcomitrella patens chromosome-scale assembly reveals moss genome structure and evolution.</title>
        <authorList>
            <person name="Lang D."/>
            <person name="Ullrich K.K."/>
            <person name="Murat F."/>
            <person name="Fuchs J."/>
            <person name="Jenkins J."/>
            <person name="Haas F.B."/>
            <person name="Piednoel M."/>
            <person name="Gundlach H."/>
            <person name="Van Bel M."/>
            <person name="Meyberg R."/>
            <person name="Vives C."/>
            <person name="Morata J."/>
            <person name="Symeonidi A."/>
            <person name="Hiss M."/>
            <person name="Muchero W."/>
            <person name="Kamisugi Y."/>
            <person name="Saleh O."/>
            <person name="Blanc G."/>
            <person name="Decker E.L."/>
            <person name="van Gessel N."/>
            <person name="Grimwood J."/>
            <person name="Hayes R.D."/>
            <person name="Graham S.W."/>
            <person name="Gunter L.E."/>
            <person name="McDaniel S.F."/>
            <person name="Hoernstein S.N.W."/>
            <person name="Larsson A."/>
            <person name="Li F.W."/>
            <person name="Perroud P.F."/>
            <person name="Phillips J."/>
            <person name="Ranjan P."/>
            <person name="Rokshar D.S."/>
            <person name="Rothfels C.J."/>
            <person name="Schneider L."/>
            <person name="Shu S."/>
            <person name="Stevenson D.W."/>
            <person name="Thummler F."/>
            <person name="Tillich M."/>
            <person name="Villarreal Aguilar J.C."/>
            <person name="Widiez T."/>
            <person name="Wong G.K."/>
            <person name="Wymore A."/>
            <person name="Zhang Y."/>
            <person name="Zimmer A.D."/>
            <person name="Quatrano R.S."/>
            <person name="Mayer K.F.X."/>
            <person name="Goodstein D."/>
            <person name="Casacuberta J.M."/>
            <person name="Vandepoele K."/>
            <person name="Reski R."/>
            <person name="Cuming A.C."/>
            <person name="Tuskan G.A."/>
            <person name="Maumus F."/>
            <person name="Salse J."/>
            <person name="Schmutz J."/>
            <person name="Rensing S.A."/>
        </authorList>
    </citation>
    <scope>NUCLEOTIDE SEQUENCE [LARGE SCALE GENOMIC DNA]</scope>
    <source>
        <strain evidence="2 3">cv. Gransden 2004</strain>
    </source>
</reference>
<dbReference type="EnsemblPlants" id="Pp3c3_19540V3.4">
    <property type="protein sequence ID" value="Pp3c3_19540V3.4"/>
    <property type="gene ID" value="Pp3c3_19540"/>
</dbReference>
<organism evidence="2 3">
    <name type="scientific">Physcomitrium patens</name>
    <name type="common">Spreading-leaved earth moss</name>
    <name type="synonym">Physcomitrella patens</name>
    <dbReference type="NCBI Taxonomy" id="3218"/>
    <lineage>
        <taxon>Eukaryota</taxon>
        <taxon>Viridiplantae</taxon>
        <taxon>Streptophyta</taxon>
        <taxon>Embryophyta</taxon>
        <taxon>Bryophyta</taxon>
        <taxon>Bryophytina</taxon>
        <taxon>Bryopsida</taxon>
        <taxon>Funariidae</taxon>
        <taxon>Funariales</taxon>
        <taxon>Funariaceae</taxon>
        <taxon>Physcomitrium</taxon>
    </lineage>
</organism>
<protein>
    <submittedName>
        <fullName evidence="2">Uncharacterized protein</fullName>
    </submittedName>
</protein>
<dbReference type="OrthoDB" id="10326226at2759"/>
<dbReference type="RefSeq" id="XP_073388845.1">
    <property type="nucleotide sequence ID" value="XM_073532744.1"/>
</dbReference>
<dbReference type="EnsemblPlants" id="Pp3c3_19540V3.3">
    <property type="protein sequence ID" value="Pp3c3_19540V3.3"/>
    <property type="gene ID" value="Pp3c3_19540"/>
</dbReference>
<evidence type="ECO:0000313" key="3">
    <source>
        <dbReference type="Proteomes" id="UP000006727"/>
    </source>
</evidence>
<dbReference type="EnsemblPlants" id="Pp3c3_19540V3.2">
    <property type="protein sequence ID" value="Pp3c3_19540V3.2"/>
    <property type="gene ID" value="Pp3c3_19540"/>
</dbReference>
<proteinExistence type="predicted"/>
<dbReference type="Gramene" id="Pp3c3_19540V3.3">
    <property type="protein sequence ID" value="Pp3c3_19540V3.3"/>
    <property type="gene ID" value="Pp3c3_19540"/>
</dbReference>